<feature type="region of interest" description="Disordered" evidence="1">
    <location>
        <begin position="1"/>
        <end position="35"/>
    </location>
</feature>
<comment type="caution">
    <text evidence="2">The sequence shown here is derived from an EMBL/GenBank/DDBJ whole genome shotgun (WGS) entry which is preliminary data.</text>
</comment>
<feature type="region of interest" description="Disordered" evidence="1">
    <location>
        <begin position="156"/>
        <end position="178"/>
    </location>
</feature>
<name>A0A2T7NIG7_POMCA</name>
<evidence type="ECO:0000313" key="2">
    <source>
        <dbReference type="EMBL" id="PVD20973.1"/>
    </source>
</evidence>
<gene>
    <name evidence="2" type="ORF">C0Q70_19137</name>
</gene>
<dbReference type="EMBL" id="PZQS01000012">
    <property type="protein sequence ID" value="PVD20973.1"/>
    <property type="molecule type" value="Genomic_DNA"/>
</dbReference>
<evidence type="ECO:0000313" key="3">
    <source>
        <dbReference type="Proteomes" id="UP000245119"/>
    </source>
</evidence>
<dbReference type="AlphaFoldDB" id="A0A2T7NIG7"/>
<feature type="region of interest" description="Disordered" evidence="1">
    <location>
        <begin position="87"/>
        <end position="116"/>
    </location>
</feature>
<dbReference type="Proteomes" id="UP000245119">
    <property type="component" value="Linkage Group LG12"/>
</dbReference>
<evidence type="ECO:0000256" key="1">
    <source>
        <dbReference type="SAM" id="MobiDB-lite"/>
    </source>
</evidence>
<keyword evidence="3" id="KW-1185">Reference proteome</keyword>
<sequence length="199" mass="21578">METCNNGIGSGVGNGSGVSSRGSGRCRRTQQSPEIATADKRVLPLTPRACLHTDLHGFVAGQPWSSGRGTLVQIDKFQLMTSLKMWRDNNRDNGDQKERSGCARAHKGGRDRNADSNLWIKSLQSSLRQSNRQEVAISPDGVQSCAGGKVGVGVEERSVKSSDLTRPQENPHRLSRTKHVTATVGNYLSSEGFEEEDEG</sequence>
<accession>A0A2T7NIG7</accession>
<feature type="compositionally biased region" description="Basic and acidic residues" evidence="1">
    <location>
        <begin position="87"/>
        <end position="101"/>
    </location>
</feature>
<protein>
    <submittedName>
        <fullName evidence="2">Uncharacterized protein</fullName>
    </submittedName>
</protein>
<reference evidence="2 3" key="1">
    <citation type="submission" date="2018-04" db="EMBL/GenBank/DDBJ databases">
        <title>The genome of golden apple snail Pomacea canaliculata provides insight into stress tolerance and invasive adaptation.</title>
        <authorList>
            <person name="Liu C."/>
            <person name="Liu B."/>
            <person name="Ren Y."/>
            <person name="Zhang Y."/>
            <person name="Wang H."/>
            <person name="Li S."/>
            <person name="Jiang F."/>
            <person name="Yin L."/>
            <person name="Zhang G."/>
            <person name="Qian W."/>
            <person name="Fan W."/>
        </authorList>
    </citation>
    <scope>NUCLEOTIDE SEQUENCE [LARGE SCALE GENOMIC DNA]</scope>
    <source>
        <strain evidence="2">SZHN2017</strain>
        <tissue evidence="2">Muscle</tissue>
    </source>
</reference>
<proteinExistence type="predicted"/>
<organism evidence="2 3">
    <name type="scientific">Pomacea canaliculata</name>
    <name type="common">Golden apple snail</name>
    <dbReference type="NCBI Taxonomy" id="400727"/>
    <lineage>
        <taxon>Eukaryota</taxon>
        <taxon>Metazoa</taxon>
        <taxon>Spiralia</taxon>
        <taxon>Lophotrochozoa</taxon>
        <taxon>Mollusca</taxon>
        <taxon>Gastropoda</taxon>
        <taxon>Caenogastropoda</taxon>
        <taxon>Architaenioglossa</taxon>
        <taxon>Ampullarioidea</taxon>
        <taxon>Ampullariidae</taxon>
        <taxon>Pomacea</taxon>
    </lineage>
</organism>